<dbReference type="Proteomes" id="UP001054837">
    <property type="component" value="Unassembled WGS sequence"/>
</dbReference>
<evidence type="ECO:0000313" key="3">
    <source>
        <dbReference type="Proteomes" id="UP001054837"/>
    </source>
</evidence>
<evidence type="ECO:0000256" key="1">
    <source>
        <dbReference type="SAM" id="MobiDB-lite"/>
    </source>
</evidence>
<sequence length="84" mass="9218">MAIWNCEFCNAYVTDFEVHYCRNFGNKQHQSSATLPQASSANRVQDVDSISAVPMNYGAEGPATGQINSSAQQSVLPSIYQRTD</sequence>
<reference evidence="2 3" key="1">
    <citation type="submission" date="2021-06" db="EMBL/GenBank/DDBJ databases">
        <title>Caerostris darwini draft genome.</title>
        <authorList>
            <person name="Kono N."/>
            <person name="Arakawa K."/>
        </authorList>
    </citation>
    <scope>NUCLEOTIDE SEQUENCE [LARGE SCALE GENOMIC DNA]</scope>
</reference>
<evidence type="ECO:0000313" key="2">
    <source>
        <dbReference type="EMBL" id="GIY30297.1"/>
    </source>
</evidence>
<comment type="caution">
    <text evidence="2">The sequence shown here is derived from an EMBL/GenBank/DDBJ whole genome shotgun (WGS) entry which is preliminary data.</text>
</comment>
<accession>A0AAV4SD32</accession>
<protein>
    <submittedName>
        <fullName evidence="2">Uncharacterized protein</fullName>
    </submittedName>
</protein>
<dbReference type="EMBL" id="BPLQ01007465">
    <property type="protein sequence ID" value="GIY30297.1"/>
    <property type="molecule type" value="Genomic_DNA"/>
</dbReference>
<organism evidence="2 3">
    <name type="scientific">Caerostris darwini</name>
    <dbReference type="NCBI Taxonomy" id="1538125"/>
    <lineage>
        <taxon>Eukaryota</taxon>
        <taxon>Metazoa</taxon>
        <taxon>Ecdysozoa</taxon>
        <taxon>Arthropoda</taxon>
        <taxon>Chelicerata</taxon>
        <taxon>Arachnida</taxon>
        <taxon>Araneae</taxon>
        <taxon>Araneomorphae</taxon>
        <taxon>Entelegynae</taxon>
        <taxon>Araneoidea</taxon>
        <taxon>Araneidae</taxon>
        <taxon>Caerostris</taxon>
    </lineage>
</organism>
<proteinExistence type="predicted"/>
<feature type="compositionally biased region" description="Polar residues" evidence="1">
    <location>
        <begin position="65"/>
        <end position="84"/>
    </location>
</feature>
<gene>
    <name evidence="2" type="ORF">CDAR_584011</name>
</gene>
<dbReference type="AlphaFoldDB" id="A0AAV4SD32"/>
<keyword evidence="3" id="KW-1185">Reference proteome</keyword>
<feature type="region of interest" description="Disordered" evidence="1">
    <location>
        <begin position="61"/>
        <end position="84"/>
    </location>
</feature>
<name>A0AAV4SD32_9ARAC</name>